<protein>
    <submittedName>
        <fullName evidence="2">Putative dehydrogenase</fullName>
    </submittedName>
</protein>
<reference evidence="2 3" key="1">
    <citation type="submission" date="2014-04" db="EMBL/GenBank/DDBJ databases">
        <title>Whole genome shotgun sequence of Geobacillus caldoxylosilyticus NBRC 107762.</title>
        <authorList>
            <person name="Hosoyama A."/>
            <person name="Hosoyama Y."/>
            <person name="Katano-Makiyama Y."/>
            <person name="Tsuchikane K."/>
            <person name="Ohji S."/>
            <person name="Ichikawa N."/>
            <person name="Yamazoe A."/>
            <person name="Fujita N."/>
        </authorList>
    </citation>
    <scope>NUCLEOTIDE SEQUENCE [LARGE SCALE GENOMIC DNA]</scope>
    <source>
        <strain evidence="2 3">NBRC 107762</strain>
    </source>
</reference>
<gene>
    <name evidence="2" type="ORF">GCA01S_064_00060</name>
</gene>
<organism evidence="2 3">
    <name type="scientific">Parageobacillus caldoxylosilyticus NBRC 107762</name>
    <dbReference type="NCBI Taxonomy" id="1220594"/>
    <lineage>
        <taxon>Bacteria</taxon>
        <taxon>Bacillati</taxon>
        <taxon>Bacillota</taxon>
        <taxon>Bacilli</taxon>
        <taxon>Bacillales</taxon>
        <taxon>Anoxybacillaceae</taxon>
        <taxon>Saccharococcus</taxon>
    </lineage>
</organism>
<evidence type="ECO:0000313" key="3">
    <source>
        <dbReference type="Proteomes" id="UP000023561"/>
    </source>
</evidence>
<dbReference type="Pfam" id="PF07995">
    <property type="entry name" value="GSDH"/>
    <property type="match status" value="1"/>
</dbReference>
<evidence type="ECO:0000313" key="2">
    <source>
        <dbReference type="EMBL" id="GAJ41307.1"/>
    </source>
</evidence>
<dbReference type="InterPro" id="IPR011041">
    <property type="entry name" value="Quinoprot_gluc/sorb_DH_b-prop"/>
</dbReference>
<name>A0A023DJ77_9BACL</name>
<feature type="domain" description="Glucose/Sorbosone dehydrogenase" evidence="1">
    <location>
        <begin position="48"/>
        <end position="336"/>
    </location>
</feature>
<dbReference type="PROSITE" id="PS51257">
    <property type="entry name" value="PROKAR_LIPOPROTEIN"/>
    <property type="match status" value="1"/>
</dbReference>
<dbReference type="PANTHER" id="PTHR19328:SF13">
    <property type="entry name" value="HIPL1 PROTEIN"/>
    <property type="match status" value="1"/>
</dbReference>
<dbReference type="RefSeq" id="WP_017435404.1">
    <property type="nucleotide sequence ID" value="NZ_BAWO01000064.1"/>
</dbReference>
<dbReference type="AlphaFoldDB" id="A0A023DJ77"/>
<comment type="caution">
    <text evidence="2">The sequence shown here is derived from an EMBL/GenBank/DDBJ whole genome shotgun (WGS) entry which is preliminary data.</text>
</comment>
<sequence>MKKYPLIMISIIFLLIGCSNEKQEENSSQNVQQTSNNGNMEIIAQDLSVPWAIDWDGTSFYISERTGSIVKITGNKKIRQNLYLEKKLSTASEAGVLGFVLHPEKKNYAFLYYTYEDKNGQFNRVVEIREENNEWFEQKVLLDQIPSGKFHHGGRIKIGPDKKLYITTGDATDPMIAQDKTSLGGKILRMNLDGTIPNDNPDPNSLVYSYGHRNPQGLAWDETGRLYSSEHGSSAHDEINLIKPKGNYGWPFIQGDETRNGMIAPLFHSGNHTWAPSGIAYHNGILYVAQLRGEGILAFDLKNKTYKQIVSNVGRVRDVFILGDHLFFVTNNTDGRGVPANHDDKLIKIPIPKAF</sequence>
<dbReference type="Proteomes" id="UP000023561">
    <property type="component" value="Unassembled WGS sequence"/>
</dbReference>
<dbReference type="Gene3D" id="2.120.10.30">
    <property type="entry name" value="TolB, C-terminal domain"/>
    <property type="match status" value="1"/>
</dbReference>
<keyword evidence="3" id="KW-1185">Reference proteome</keyword>
<proteinExistence type="predicted"/>
<dbReference type="SUPFAM" id="SSF50952">
    <property type="entry name" value="Soluble quinoprotein glucose dehydrogenase"/>
    <property type="match status" value="1"/>
</dbReference>
<dbReference type="PANTHER" id="PTHR19328">
    <property type="entry name" value="HEDGEHOG-INTERACTING PROTEIN"/>
    <property type="match status" value="1"/>
</dbReference>
<dbReference type="OrthoDB" id="9770043at2"/>
<evidence type="ECO:0000259" key="1">
    <source>
        <dbReference type="Pfam" id="PF07995"/>
    </source>
</evidence>
<dbReference type="EMBL" id="BAWO01000064">
    <property type="protein sequence ID" value="GAJ41307.1"/>
    <property type="molecule type" value="Genomic_DNA"/>
</dbReference>
<dbReference type="InterPro" id="IPR011042">
    <property type="entry name" value="6-blade_b-propeller_TolB-like"/>
</dbReference>
<dbReference type="InterPro" id="IPR012938">
    <property type="entry name" value="Glc/Sorbosone_DH"/>
</dbReference>
<accession>A0A023DJ77</accession>